<organism evidence="1 2">
    <name type="scientific">Stephania cephalantha</name>
    <dbReference type="NCBI Taxonomy" id="152367"/>
    <lineage>
        <taxon>Eukaryota</taxon>
        <taxon>Viridiplantae</taxon>
        <taxon>Streptophyta</taxon>
        <taxon>Embryophyta</taxon>
        <taxon>Tracheophyta</taxon>
        <taxon>Spermatophyta</taxon>
        <taxon>Magnoliopsida</taxon>
        <taxon>Ranunculales</taxon>
        <taxon>Menispermaceae</taxon>
        <taxon>Menispermoideae</taxon>
        <taxon>Cissampelideae</taxon>
        <taxon>Stephania</taxon>
    </lineage>
</organism>
<dbReference type="AlphaFoldDB" id="A0AAP0E8R1"/>
<proteinExistence type="predicted"/>
<evidence type="ECO:0000313" key="2">
    <source>
        <dbReference type="Proteomes" id="UP001419268"/>
    </source>
</evidence>
<gene>
    <name evidence="1" type="ORF">Scep_027813</name>
</gene>
<protein>
    <submittedName>
        <fullName evidence="1">Uncharacterized protein</fullName>
    </submittedName>
</protein>
<accession>A0AAP0E8R1</accession>
<dbReference type="Proteomes" id="UP001419268">
    <property type="component" value="Unassembled WGS sequence"/>
</dbReference>
<keyword evidence="2" id="KW-1185">Reference proteome</keyword>
<sequence length="61" mass="7446">MKYFDCTRSFQRSAFDGNVVYQFEIMEHVSFMVVCRTFELYTNENMIEQQHGTKEVYYLIQ</sequence>
<name>A0AAP0E8R1_9MAGN</name>
<dbReference type="EMBL" id="JBBNAG010000012">
    <property type="protein sequence ID" value="KAK9088731.1"/>
    <property type="molecule type" value="Genomic_DNA"/>
</dbReference>
<evidence type="ECO:0000313" key="1">
    <source>
        <dbReference type="EMBL" id="KAK9088731.1"/>
    </source>
</evidence>
<comment type="caution">
    <text evidence="1">The sequence shown here is derived from an EMBL/GenBank/DDBJ whole genome shotgun (WGS) entry which is preliminary data.</text>
</comment>
<reference evidence="1 2" key="1">
    <citation type="submission" date="2024-01" db="EMBL/GenBank/DDBJ databases">
        <title>Genome assemblies of Stephania.</title>
        <authorList>
            <person name="Yang L."/>
        </authorList>
    </citation>
    <scope>NUCLEOTIDE SEQUENCE [LARGE SCALE GENOMIC DNA]</scope>
    <source>
        <strain evidence="1">JXDWG</strain>
        <tissue evidence="1">Leaf</tissue>
    </source>
</reference>